<organism evidence="1 2">
    <name type="scientific">Persea americana</name>
    <name type="common">Avocado</name>
    <dbReference type="NCBI Taxonomy" id="3435"/>
    <lineage>
        <taxon>Eukaryota</taxon>
        <taxon>Viridiplantae</taxon>
        <taxon>Streptophyta</taxon>
        <taxon>Embryophyta</taxon>
        <taxon>Tracheophyta</taxon>
        <taxon>Spermatophyta</taxon>
        <taxon>Magnoliopsida</taxon>
        <taxon>Magnoliidae</taxon>
        <taxon>Laurales</taxon>
        <taxon>Lauraceae</taxon>
        <taxon>Persea</taxon>
    </lineage>
</organism>
<reference evidence="1 2" key="1">
    <citation type="journal article" date="2022" name="Hortic Res">
        <title>A haplotype resolved chromosomal level avocado genome allows analysis of novel avocado genes.</title>
        <authorList>
            <person name="Nath O."/>
            <person name="Fletcher S.J."/>
            <person name="Hayward A."/>
            <person name="Shaw L.M."/>
            <person name="Masouleh A.K."/>
            <person name="Furtado A."/>
            <person name="Henry R.J."/>
            <person name="Mitter N."/>
        </authorList>
    </citation>
    <scope>NUCLEOTIDE SEQUENCE [LARGE SCALE GENOMIC DNA]</scope>
    <source>
        <strain evidence="2">cv. Hass</strain>
    </source>
</reference>
<proteinExistence type="predicted"/>
<evidence type="ECO:0000313" key="2">
    <source>
        <dbReference type="Proteomes" id="UP001234297"/>
    </source>
</evidence>
<accession>A0ACC2KCC9</accession>
<protein>
    <submittedName>
        <fullName evidence="1">Uncharacterized protein</fullName>
    </submittedName>
</protein>
<name>A0ACC2KCC9_PERAE</name>
<dbReference type="Proteomes" id="UP001234297">
    <property type="component" value="Chromosome 4"/>
</dbReference>
<dbReference type="EMBL" id="CM056812">
    <property type="protein sequence ID" value="KAJ8618583.1"/>
    <property type="molecule type" value="Genomic_DNA"/>
</dbReference>
<comment type="caution">
    <text evidence="1">The sequence shown here is derived from an EMBL/GenBank/DDBJ whole genome shotgun (WGS) entry which is preliminary data.</text>
</comment>
<evidence type="ECO:0000313" key="1">
    <source>
        <dbReference type="EMBL" id="KAJ8618583.1"/>
    </source>
</evidence>
<sequence length="147" mass="16061">MGLTTWVLIGTTWVILAMFVGAEDALFNGERLLTNQFIENGPYKFIMQGDCNLVLYAKKDGKDTALWASNTQGHGNSCFLILQNNGNLVVFSGSDVVWSSSSTRGPNAYRLVVQTDGNVVIYGGATWATNTVQSKSNRKLYIEPSTV</sequence>
<gene>
    <name evidence="1" type="ORF">MRB53_014769</name>
</gene>
<keyword evidence="2" id="KW-1185">Reference proteome</keyword>